<sequence>MTTNLSPAGRGRHHVDVHDPAELLAEARLCLRETPTDCLILAGTGGLHSPAMVTRSSLRDLLAPHGAEHLRRHLALMQERGAGALHALIVIGDGYQVLLEPVVENLLLRAGALVHDAAKEVFAGALPGLLSVRGAASATCWELEDRPGGGRPRLFALEPLRAFSDTRAAAGAVLTGRPIPYLEQEDPALAEIGRSLRLRAVDLASGADPGELFAAARESLGHLLAGAAELSETSRMTKCEQLASLLSAVAVDRLHWELLAQCVEHGTDREVERETLLQALVSDAELIPHEDVCAGGSWYTALEKLRGIAAAACEAASPAELGTARSAWRALTALLVLLAWWNHRFATAGHLVDEIREREPESTLAPLLSRMTDTPIFPAWWPRA</sequence>
<organism evidence="1 2">
    <name type="scientific">Brachybacterium massiliense</name>
    <dbReference type="NCBI Taxonomy" id="1755098"/>
    <lineage>
        <taxon>Bacteria</taxon>
        <taxon>Bacillati</taxon>
        <taxon>Actinomycetota</taxon>
        <taxon>Actinomycetes</taxon>
        <taxon>Micrococcales</taxon>
        <taxon>Dermabacteraceae</taxon>
        <taxon>Brachybacterium</taxon>
    </lineage>
</organism>
<evidence type="ECO:0000313" key="2">
    <source>
        <dbReference type="Proteomes" id="UP000742460"/>
    </source>
</evidence>
<protein>
    <recommendedName>
        <fullName evidence="3">DUF4192 domain-containing protein</fullName>
    </recommendedName>
</protein>
<evidence type="ECO:0008006" key="3">
    <source>
        <dbReference type="Google" id="ProtNLM"/>
    </source>
</evidence>
<comment type="caution">
    <text evidence="1">The sequence shown here is derived from an EMBL/GenBank/DDBJ whole genome shotgun (WGS) entry which is preliminary data.</text>
</comment>
<proteinExistence type="predicted"/>
<evidence type="ECO:0000313" key="1">
    <source>
        <dbReference type="EMBL" id="HJG90825.1"/>
    </source>
</evidence>
<reference evidence="1" key="2">
    <citation type="submission" date="2021-09" db="EMBL/GenBank/DDBJ databases">
        <authorList>
            <person name="Gilroy R."/>
        </authorList>
    </citation>
    <scope>NUCLEOTIDE SEQUENCE</scope>
    <source>
        <strain evidence="1">ChiGjej5B5-22894</strain>
    </source>
</reference>
<accession>A0A921MUM5</accession>
<dbReference type="Proteomes" id="UP000742460">
    <property type="component" value="Unassembled WGS sequence"/>
</dbReference>
<gene>
    <name evidence="1" type="ORF">K8V81_03780</name>
</gene>
<name>A0A921MUM5_9MICO</name>
<dbReference type="EMBL" id="DYUE01000098">
    <property type="protein sequence ID" value="HJG90825.1"/>
    <property type="molecule type" value="Genomic_DNA"/>
</dbReference>
<reference evidence="1" key="1">
    <citation type="journal article" date="2021" name="PeerJ">
        <title>Extensive microbial diversity within the chicken gut microbiome revealed by metagenomics and culture.</title>
        <authorList>
            <person name="Gilroy R."/>
            <person name="Ravi A."/>
            <person name="Getino M."/>
            <person name="Pursley I."/>
            <person name="Horton D.L."/>
            <person name="Alikhan N.F."/>
            <person name="Baker D."/>
            <person name="Gharbi K."/>
            <person name="Hall N."/>
            <person name="Watson M."/>
            <person name="Adriaenssens E.M."/>
            <person name="Foster-Nyarko E."/>
            <person name="Jarju S."/>
            <person name="Secka A."/>
            <person name="Antonio M."/>
            <person name="Oren A."/>
            <person name="Chaudhuri R.R."/>
            <person name="La Ragione R."/>
            <person name="Hildebrand F."/>
            <person name="Pallen M.J."/>
        </authorList>
    </citation>
    <scope>NUCLEOTIDE SEQUENCE</scope>
    <source>
        <strain evidence="1">ChiGjej5B5-22894</strain>
    </source>
</reference>
<dbReference type="AlphaFoldDB" id="A0A921MUM5"/>